<protein>
    <recommendedName>
        <fullName evidence="3">Reverse transcriptase domain-containing protein</fullName>
    </recommendedName>
</protein>
<dbReference type="EMBL" id="KQ258340">
    <property type="protein sequence ID" value="KOM26766.1"/>
    <property type="molecule type" value="Genomic_DNA"/>
</dbReference>
<evidence type="ECO:0000313" key="1">
    <source>
        <dbReference type="EMBL" id="KOM26766.1"/>
    </source>
</evidence>
<proteinExistence type="predicted"/>
<organism evidence="1 2">
    <name type="scientific">Phaseolus angularis</name>
    <name type="common">Azuki bean</name>
    <name type="synonym">Vigna angularis</name>
    <dbReference type="NCBI Taxonomy" id="3914"/>
    <lineage>
        <taxon>Eukaryota</taxon>
        <taxon>Viridiplantae</taxon>
        <taxon>Streptophyta</taxon>
        <taxon>Embryophyta</taxon>
        <taxon>Tracheophyta</taxon>
        <taxon>Spermatophyta</taxon>
        <taxon>Magnoliopsida</taxon>
        <taxon>eudicotyledons</taxon>
        <taxon>Gunneridae</taxon>
        <taxon>Pentapetalae</taxon>
        <taxon>rosids</taxon>
        <taxon>fabids</taxon>
        <taxon>Fabales</taxon>
        <taxon>Fabaceae</taxon>
        <taxon>Papilionoideae</taxon>
        <taxon>50 kb inversion clade</taxon>
        <taxon>NPAAA clade</taxon>
        <taxon>indigoferoid/millettioid clade</taxon>
        <taxon>Phaseoleae</taxon>
        <taxon>Vigna</taxon>
    </lineage>
</organism>
<evidence type="ECO:0000313" key="2">
    <source>
        <dbReference type="Proteomes" id="UP000053144"/>
    </source>
</evidence>
<dbReference type="OMA" id="GSECINH"/>
<sequence>MKFPAEDHSLFRIDTLDDIINEFVVDNFNSVHEKKHSFLSSLHSCIESGFESGFENDVDNVVDFDEDCDVQDIDAMNDIDDVIDISEMDIDFNSNEMCVLPLPVHSLGSECINHVAGSTLESDLQAPTLECKQLPDNLKYVYLEDDEKKPVIISTSLDSVQEEKLLGILRKNKKAIG</sequence>
<dbReference type="Proteomes" id="UP000053144">
    <property type="component" value="Unassembled WGS sequence"/>
</dbReference>
<accession>A0A0L9T8Q6</accession>
<reference evidence="2" key="1">
    <citation type="journal article" date="2015" name="Proc. Natl. Acad. Sci. U.S.A.">
        <title>Genome sequencing of adzuki bean (Vigna angularis) provides insight into high starch and low fat accumulation and domestication.</title>
        <authorList>
            <person name="Yang K."/>
            <person name="Tian Z."/>
            <person name="Chen C."/>
            <person name="Luo L."/>
            <person name="Zhao B."/>
            <person name="Wang Z."/>
            <person name="Yu L."/>
            <person name="Li Y."/>
            <person name="Sun Y."/>
            <person name="Li W."/>
            <person name="Chen Y."/>
            <person name="Li Y."/>
            <person name="Zhang Y."/>
            <person name="Ai D."/>
            <person name="Zhao J."/>
            <person name="Shang C."/>
            <person name="Ma Y."/>
            <person name="Wu B."/>
            <person name="Wang M."/>
            <person name="Gao L."/>
            <person name="Sun D."/>
            <person name="Zhang P."/>
            <person name="Guo F."/>
            <person name="Wang W."/>
            <person name="Li Y."/>
            <person name="Wang J."/>
            <person name="Varshney R.K."/>
            <person name="Wang J."/>
            <person name="Ling H.Q."/>
            <person name="Wan P."/>
        </authorList>
    </citation>
    <scope>NUCLEOTIDE SEQUENCE</scope>
    <source>
        <strain evidence="2">cv. Jingnong 6</strain>
    </source>
</reference>
<gene>
    <name evidence="1" type="ORF">LR48_Vigan316s000800</name>
</gene>
<dbReference type="AlphaFoldDB" id="A0A0L9T8Q6"/>
<name>A0A0L9T8Q6_PHAAN</name>
<evidence type="ECO:0008006" key="3">
    <source>
        <dbReference type="Google" id="ProtNLM"/>
    </source>
</evidence>
<dbReference type="Gramene" id="KOM26766">
    <property type="protein sequence ID" value="KOM26766"/>
    <property type="gene ID" value="LR48_Vigan316s000800"/>
</dbReference>